<feature type="transmembrane region" description="Helical" evidence="1">
    <location>
        <begin position="159"/>
        <end position="178"/>
    </location>
</feature>
<keyword evidence="1" id="KW-1133">Transmembrane helix</keyword>
<evidence type="ECO:0000313" key="3">
    <source>
        <dbReference type="Proteomes" id="UP001500274"/>
    </source>
</evidence>
<feature type="transmembrane region" description="Helical" evidence="1">
    <location>
        <begin position="390"/>
        <end position="411"/>
    </location>
</feature>
<keyword evidence="1" id="KW-0812">Transmembrane</keyword>
<keyword evidence="3" id="KW-1185">Reference proteome</keyword>
<organism evidence="2 3">
    <name type="scientific">Microbacterium binotii</name>
    <dbReference type="NCBI Taxonomy" id="462710"/>
    <lineage>
        <taxon>Bacteria</taxon>
        <taxon>Bacillati</taxon>
        <taxon>Actinomycetota</taxon>
        <taxon>Actinomycetes</taxon>
        <taxon>Micrococcales</taxon>
        <taxon>Microbacteriaceae</taxon>
        <taxon>Microbacterium</taxon>
    </lineage>
</organism>
<feature type="transmembrane region" description="Helical" evidence="1">
    <location>
        <begin position="99"/>
        <end position="118"/>
    </location>
</feature>
<keyword evidence="1" id="KW-0472">Membrane</keyword>
<comment type="caution">
    <text evidence="2">The sequence shown here is derived from an EMBL/GenBank/DDBJ whole genome shotgun (WGS) entry which is preliminary data.</text>
</comment>
<evidence type="ECO:0000256" key="1">
    <source>
        <dbReference type="SAM" id="Phobius"/>
    </source>
</evidence>
<name>A0ABN3PLS8_9MICO</name>
<reference evidence="2 3" key="1">
    <citation type="journal article" date="2019" name="Int. J. Syst. Evol. Microbiol.">
        <title>The Global Catalogue of Microorganisms (GCM) 10K type strain sequencing project: providing services to taxonomists for standard genome sequencing and annotation.</title>
        <authorList>
            <consortium name="The Broad Institute Genomics Platform"/>
            <consortium name="The Broad Institute Genome Sequencing Center for Infectious Disease"/>
            <person name="Wu L."/>
            <person name="Ma J."/>
        </authorList>
    </citation>
    <scope>NUCLEOTIDE SEQUENCE [LARGE SCALE GENOMIC DNA]</scope>
    <source>
        <strain evidence="2 3">JCM 16365</strain>
    </source>
</reference>
<feature type="transmembrane region" description="Helical" evidence="1">
    <location>
        <begin position="366"/>
        <end position="384"/>
    </location>
</feature>
<evidence type="ECO:0000313" key="2">
    <source>
        <dbReference type="EMBL" id="GAA2590597.1"/>
    </source>
</evidence>
<evidence type="ECO:0008006" key="4">
    <source>
        <dbReference type="Google" id="ProtNLM"/>
    </source>
</evidence>
<sequence>MTTPADTEERRRIAIVDGAARHDLLIPPAASIADALASLGIRQEVGRDVLLEVDGREVSPLLRVDDLSDGTVLALVDLSQKVKQDRRRRRDRSRGEAPGAWWVLGGIALVLAVFSLIAPDAVRESLRLPLAGAMGAFAITAGMALAVRATGVANGTDAALVAVLTLAFAAGAGVVPAFPAATSTLQVFVGLLCAAVLAGMLALVGRPAGLHARLSAATTLLLVLAGVWGFSLILSLPLSAPTAVTLGLAPVALRILLATLVDVPPGIFIDYERYQTTRWSVRQQLPEEIHSIGAADARDLVARSTGRLVAGTFVLTVAIALSAPFALPDMDDFDPLVLSGRIALAITVVLALLLGARRFSIPLLRWLPRLAAGAVAVVMVLTATREANPVLLTVLAGILLAVGAIAALVIIPTSRGAQSLRWSRFGDVIEWIAIALSLPAGLLAADTIDILRGMMGA</sequence>
<feature type="transmembrane region" description="Helical" evidence="1">
    <location>
        <begin position="308"/>
        <end position="327"/>
    </location>
</feature>
<dbReference type="Proteomes" id="UP001500274">
    <property type="component" value="Unassembled WGS sequence"/>
</dbReference>
<dbReference type="EMBL" id="BAAARI010000038">
    <property type="protein sequence ID" value="GAA2590597.1"/>
    <property type="molecule type" value="Genomic_DNA"/>
</dbReference>
<gene>
    <name evidence="2" type="ORF">GCM10009862_31160</name>
</gene>
<feature type="transmembrane region" description="Helical" evidence="1">
    <location>
        <begin position="184"/>
        <end position="204"/>
    </location>
</feature>
<feature type="transmembrane region" description="Helical" evidence="1">
    <location>
        <begin position="248"/>
        <end position="269"/>
    </location>
</feature>
<accession>A0ABN3PLS8</accession>
<feature type="transmembrane region" description="Helical" evidence="1">
    <location>
        <begin position="216"/>
        <end position="236"/>
    </location>
</feature>
<feature type="transmembrane region" description="Helical" evidence="1">
    <location>
        <begin position="130"/>
        <end position="147"/>
    </location>
</feature>
<feature type="transmembrane region" description="Helical" evidence="1">
    <location>
        <begin position="333"/>
        <end position="354"/>
    </location>
</feature>
<protein>
    <recommendedName>
        <fullName evidence="4">Type VII secretion integral membrane protein EccD</fullName>
    </recommendedName>
</protein>
<dbReference type="RefSeq" id="WP_344231052.1">
    <property type="nucleotide sequence ID" value="NZ_BAAARI010000038.1"/>
</dbReference>
<proteinExistence type="predicted"/>